<dbReference type="RefSeq" id="WP_263337274.1">
    <property type="nucleotide sequence ID" value="NZ_JAGSYH010000004.1"/>
</dbReference>
<dbReference type="EMBL" id="JBHSPH010000002">
    <property type="protein sequence ID" value="MFC5861728.1"/>
    <property type="molecule type" value="Genomic_DNA"/>
</dbReference>
<dbReference type="Proteomes" id="UP001596091">
    <property type="component" value="Unassembled WGS sequence"/>
</dbReference>
<proteinExistence type="predicted"/>
<protein>
    <submittedName>
        <fullName evidence="1">Uncharacterized protein</fullName>
    </submittedName>
</protein>
<comment type="caution">
    <text evidence="1">The sequence shown here is derived from an EMBL/GenBank/DDBJ whole genome shotgun (WGS) entry which is preliminary data.</text>
</comment>
<sequence length="166" mass="19283">MPKGPLLPSEFVPTKFSSATDKAEFGNALLHFLEADCPQELFTKKLYSRLSMTFGNIAHNDRAGFYDTWFTRARHKAAFVEKTLRWPCHGHPEFTFSDVEQAIQRVVHDRNYLARFGLRAGEALRAAELKDLERLEAKYRNPGRLRMRSPRARRIHRPFLAPRTLL</sequence>
<reference evidence="2" key="1">
    <citation type="journal article" date="2019" name="Int. J. Syst. Evol. Microbiol.">
        <title>The Global Catalogue of Microorganisms (GCM) 10K type strain sequencing project: providing services to taxonomists for standard genome sequencing and annotation.</title>
        <authorList>
            <consortium name="The Broad Institute Genomics Platform"/>
            <consortium name="The Broad Institute Genome Sequencing Center for Infectious Disease"/>
            <person name="Wu L."/>
            <person name="Ma J."/>
        </authorList>
    </citation>
    <scope>NUCLEOTIDE SEQUENCE [LARGE SCALE GENOMIC DNA]</scope>
    <source>
        <strain evidence="2">JCM 4087</strain>
    </source>
</reference>
<evidence type="ECO:0000313" key="1">
    <source>
        <dbReference type="EMBL" id="MFC5861728.1"/>
    </source>
</evidence>
<evidence type="ECO:0000313" key="2">
    <source>
        <dbReference type="Proteomes" id="UP001596091"/>
    </source>
</evidence>
<gene>
    <name evidence="1" type="ORF">ACFPT7_05445</name>
</gene>
<accession>A0ABW1EEF5</accession>
<organism evidence="1 2">
    <name type="scientific">Acidicapsa dinghuensis</name>
    <dbReference type="NCBI Taxonomy" id="2218256"/>
    <lineage>
        <taxon>Bacteria</taxon>
        <taxon>Pseudomonadati</taxon>
        <taxon>Acidobacteriota</taxon>
        <taxon>Terriglobia</taxon>
        <taxon>Terriglobales</taxon>
        <taxon>Acidobacteriaceae</taxon>
        <taxon>Acidicapsa</taxon>
    </lineage>
</organism>
<keyword evidence="2" id="KW-1185">Reference proteome</keyword>
<name>A0ABW1EEF5_9BACT</name>